<dbReference type="SUPFAM" id="SSF55961">
    <property type="entry name" value="Bet v1-like"/>
    <property type="match status" value="1"/>
</dbReference>
<dbReference type="InterPro" id="IPR023393">
    <property type="entry name" value="START-like_dom_sf"/>
</dbReference>
<proteinExistence type="inferred from homology"/>
<evidence type="ECO:0000259" key="2">
    <source>
        <dbReference type="Pfam" id="PF08327"/>
    </source>
</evidence>
<dbReference type="Gene3D" id="3.30.530.20">
    <property type="match status" value="1"/>
</dbReference>
<gene>
    <name evidence="3" type="ORF">GCM10022287_25460</name>
</gene>
<sequence>MTTTHGSFTVERTVPASPERVFACFADDAEKRAWFTGPDGFVEKAPRRFDFRVGGDEFNSVGTPDGPAHVFNAHYYDIVENERIVYAYEMYEDEFRSSVSIATIELEPVDGGTKFTITESGVFFGDPLEADGRRHGTELLANVIVAYLTGELLR</sequence>
<evidence type="ECO:0000313" key="4">
    <source>
        <dbReference type="Proteomes" id="UP001501079"/>
    </source>
</evidence>
<keyword evidence="4" id="KW-1185">Reference proteome</keyword>
<dbReference type="RefSeq" id="WP_344754981.1">
    <property type="nucleotide sequence ID" value="NZ_BAABBW010000004.1"/>
</dbReference>
<feature type="domain" description="Activator of Hsp90 ATPase homologue 1/2-like C-terminal" evidence="2">
    <location>
        <begin position="16"/>
        <end position="148"/>
    </location>
</feature>
<reference evidence="4" key="1">
    <citation type="journal article" date="2019" name="Int. J. Syst. Evol. Microbiol.">
        <title>The Global Catalogue of Microorganisms (GCM) 10K type strain sequencing project: providing services to taxonomists for standard genome sequencing and annotation.</title>
        <authorList>
            <consortium name="The Broad Institute Genomics Platform"/>
            <consortium name="The Broad Institute Genome Sequencing Center for Infectious Disease"/>
            <person name="Wu L."/>
            <person name="Ma J."/>
        </authorList>
    </citation>
    <scope>NUCLEOTIDE SEQUENCE [LARGE SCALE GENOMIC DNA]</scope>
    <source>
        <strain evidence="4">JCM 17591</strain>
    </source>
</reference>
<comment type="similarity">
    <text evidence="1">Belongs to the AHA1 family.</text>
</comment>
<comment type="caution">
    <text evidence="3">The sequence shown here is derived from an EMBL/GenBank/DDBJ whole genome shotgun (WGS) entry which is preliminary data.</text>
</comment>
<name>A0ABP8A417_9MICO</name>
<accession>A0ABP8A417</accession>
<evidence type="ECO:0000256" key="1">
    <source>
        <dbReference type="ARBA" id="ARBA00006817"/>
    </source>
</evidence>
<organism evidence="3 4">
    <name type="scientific">Gryllotalpicola koreensis</name>
    <dbReference type="NCBI Taxonomy" id="993086"/>
    <lineage>
        <taxon>Bacteria</taxon>
        <taxon>Bacillati</taxon>
        <taxon>Actinomycetota</taxon>
        <taxon>Actinomycetes</taxon>
        <taxon>Micrococcales</taxon>
        <taxon>Microbacteriaceae</taxon>
        <taxon>Gryllotalpicola</taxon>
    </lineage>
</organism>
<dbReference type="Pfam" id="PF08327">
    <property type="entry name" value="AHSA1"/>
    <property type="match status" value="1"/>
</dbReference>
<evidence type="ECO:0000313" key="3">
    <source>
        <dbReference type="EMBL" id="GAA4177143.1"/>
    </source>
</evidence>
<dbReference type="InterPro" id="IPR013538">
    <property type="entry name" value="ASHA1/2-like_C"/>
</dbReference>
<dbReference type="EMBL" id="BAABBW010000004">
    <property type="protein sequence ID" value="GAA4177143.1"/>
    <property type="molecule type" value="Genomic_DNA"/>
</dbReference>
<dbReference type="Proteomes" id="UP001501079">
    <property type="component" value="Unassembled WGS sequence"/>
</dbReference>
<protein>
    <submittedName>
        <fullName evidence="3">SRPBCC family protein</fullName>
    </submittedName>
</protein>